<accession>A0A8J5L2X9</accession>
<feature type="region of interest" description="Disordered" evidence="1">
    <location>
        <begin position="82"/>
        <end position="124"/>
    </location>
</feature>
<keyword evidence="3" id="KW-1185">Reference proteome</keyword>
<dbReference type="AlphaFoldDB" id="A0A8J5L2X9"/>
<evidence type="ECO:0000313" key="2">
    <source>
        <dbReference type="EMBL" id="KAG6504459.1"/>
    </source>
</evidence>
<reference evidence="2 3" key="1">
    <citation type="submission" date="2020-08" db="EMBL/GenBank/DDBJ databases">
        <title>Plant Genome Project.</title>
        <authorList>
            <person name="Zhang R.-G."/>
        </authorList>
    </citation>
    <scope>NUCLEOTIDE SEQUENCE [LARGE SCALE GENOMIC DNA]</scope>
    <source>
        <tissue evidence="2">Rhizome</tissue>
    </source>
</reference>
<protein>
    <submittedName>
        <fullName evidence="2">Uncharacterized protein</fullName>
    </submittedName>
</protein>
<gene>
    <name evidence="2" type="ORF">ZIOFF_036792</name>
</gene>
<proteinExistence type="predicted"/>
<organism evidence="2 3">
    <name type="scientific">Zingiber officinale</name>
    <name type="common">Ginger</name>
    <name type="synonym">Amomum zingiber</name>
    <dbReference type="NCBI Taxonomy" id="94328"/>
    <lineage>
        <taxon>Eukaryota</taxon>
        <taxon>Viridiplantae</taxon>
        <taxon>Streptophyta</taxon>
        <taxon>Embryophyta</taxon>
        <taxon>Tracheophyta</taxon>
        <taxon>Spermatophyta</taxon>
        <taxon>Magnoliopsida</taxon>
        <taxon>Liliopsida</taxon>
        <taxon>Zingiberales</taxon>
        <taxon>Zingiberaceae</taxon>
        <taxon>Zingiber</taxon>
    </lineage>
</organism>
<comment type="caution">
    <text evidence="2">The sequence shown here is derived from an EMBL/GenBank/DDBJ whole genome shotgun (WGS) entry which is preliminary data.</text>
</comment>
<feature type="compositionally biased region" description="Basic residues" evidence="1">
    <location>
        <begin position="96"/>
        <end position="111"/>
    </location>
</feature>
<dbReference type="Proteomes" id="UP000734854">
    <property type="component" value="Unassembled WGS sequence"/>
</dbReference>
<name>A0A8J5L2X9_ZINOF</name>
<dbReference type="EMBL" id="JACMSC010000010">
    <property type="protein sequence ID" value="KAG6504459.1"/>
    <property type="molecule type" value="Genomic_DNA"/>
</dbReference>
<evidence type="ECO:0000313" key="3">
    <source>
        <dbReference type="Proteomes" id="UP000734854"/>
    </source>
</evidence>
<sequence>MKGSISSDIRGGVPDFENAKDFLDSVEEQFQSSSKALATTLIIKMVTSKYNGLGGVRGHILRMNDMAPQLKAMDMEEEERFKAETPDSAHFTTQRLGKKRKLHGKDKRHVKKNNDGNKAKTSGSKTRKCNFCHEPTYFQKDCPKFKEWLAKKGKMSSYVCYESFLANVPTYIWWIDSGASVHITCSSQEFRFMRKLNKGECNILV</sequence>
<evidence type="ECO:0000256" key="1">
    <source>
        <dbReference type="SAM" id="MobiDB-lite"/>
    </source>
</evidence>